<proteinExistence type="predicted"/>
<organism evidence="2 3">
    <name type="scientific">Halomonas cupida</name>
    <dbReference type="NCBI Taxonomy" id="44933"/>
    <lineage>
        <taxon>Bacteria</taxon>
        <taxon>Pseudomonadati</taxon>
        <taxon>Pseudomonadota</taxon>
        <taxon>Gammaproteobacteria</taxon>
        <taxon>Oceanospirillales</taxon>
        <taxon>Halomonadaceae</taxon>
        <taxon>Halomonas</taxon>
    </lineage>
</organism>
<dbReference type="Proteomes" id="UP000321726">
    <property type="component" value="Unassembled WGS sequence"/>
</dbReference>
<dbReference type="RefSeq" id="WP_073436172.1">
    <property type="nucleotide sequence ID" value="NZ_BJXU01000099.1"/>
</dbReference>
<keyword evidence="4" id="KW-1185">Reference proteome</keyword>
<accession>A0A1M7JFM5</accession>
<evidence type="ECO:0000313" key="3">
    <source>
        <dbReference type="Proteomes" id="UP000184123"/>
    </source>
</evidence>
<reference evidence="1 4" key="2">
    <citation type="submission" date="2019-07" db="EMBL/GenBank/DDBJ databases">
        <title>Whole genome shotgun sequence of Halomonas cupida NBRC 102219.</title>
        <authorList>
            <person name="Hosoyama A."/>
            <person name="Uohara A."/>
            <person name="Ohji S."/>
            <person name="Ichikawa N."/>
        </authorList>
    </citation>
    <scope>NUCLEOTIDE SEQUENCE [LARGE SCALE GENOMIC DNA]</scope>
    <source>
        <strain evidence="1 4">NBRC 102219</strain>
    </source>
</reference>
<dbReference type="STRING" id="44933.SAMN05660971_03143"/>
<dbReference type="OrthoDB" id="9800971at2"/>
<reference evidence="2 3" key="1">
    <citation type="submission" date="2016-11" db="EMBL/GenBank/DDBJ databases">
        <authorList>
            <person name="Jaros S."/>
            <person name="Januszkiewicz K."/>
            <person name="Wedrychowicz H."/>
        </authorList>
    </citation>
    <scope>NUCLEOTIDE SEQUENCE [LARGE SCALE GENOMIC DNA]</scope>
    <source>
        <strain evidence="2 3">DSM 4740</strain>
    </source>
</reference>
<dbReference type="EMBL" id="FRCA01000009">
    <property type="protein sequence ID" value="SHM51829.1"/>
    <property type="molecule type" value="Genomic_DNA"/>
</dbReference>
<evidence type="ECO:0000313" key="4">
    <source>
        <dbReference type="Proteomes" id="UP000321726"/>
    </source>
</evidence>
<dbReference type="InterPro" id="IPR018772">
    <property type="entry name" value="Transcription_activator_HlyU"/>
</dbReference>
<dbReference type="AlphaFoldDB" id="A0A1M7JFM5"/>
<evidence type="ECO:0000313" key="1">
    <source>
        <dbReference type="EMBL" id="GEN24636.1"/>
    </source>
</evidence>
<evidence type="ECO:0000313" key="2">
    <source>
        <dbReference type="EMBL" id="SHM51829.1"/>
    </source>
</evidence>
<dbReference type="Proteomes" id="UP000184123">
    <property type="component" value="Unassembled WGS sequence"/>
</dbReference>
<sequence length="99" mass="11229">MLRKLLGGLFQSGDRKPDQVVAAEAVEYREYLIVSQPESQGGQYRVSGVIRKPAADGDDREFRFERSDLCPSREACDALMIQKAQRFIDEMGEEMFASH</sequence>
<name>A0A1M7JFM5_9GAMM</name>
<gene>
    <name evidence="1" type="ORF">HCU01_25850</name>
    <name evidence="2" type="ORF">SAMN05660971_03143</name>
</gene>
<dbReference type="Pfam" id="PF10115">
    <property type="entry name" value="HlyU"/>
    <property type="match status" value="1"/>
</dbReference>
<protein>
    <submittedName>
        <fullName evidence="1">Transcriptional activator HlyU</fullName>
    </submittedName>
</protein>
<dbReference type="EMBL" id="BJXU01000099">
    <property type="protein sequence ID" value="GEN24636.1"/>
    <property type="molecule type" value="Genomic_DNA"/>
</dbReference>